<name>A0A345YNH5_9MICO</name>
<proteinExistence type="predicted"/>
<dbReference type="AlphaFoldDB" id="A0A345YNH5"/>
<gene>
    <name evidence="1" type="ORF">DWV08_07510</name>
    <name evidence="2" type="ORF">DXU92_15835</name>
</gene>
<protein>
    <recommendedName>
        <fullName evidence="5">Lipoprotein</fullName>
    </recommendedName>
</protein>
<dbReference type="KEGG" id="bsau:DWV08_07510"/>
<evidence type="ECO:0008006" key="5">
    <source>
        <dbReference type="Google" id="ProtNLM"/>
    </source>
</evidence>
<dbReference type="Proteomes" id="UP000254236">
    <property type="component" value="Chromosome"/>
</dbReference>
<dbReference type="RefSeq" id="WP_115413228.1">
    <property type="nucleotide sequence ID" value="NZ_CP031356.1"/>
</dbReference>
<dbReference type="EMBL" id="CP031356">
    <property type="protein sequence ID" value="AXK45477.1"/>
    <property type="molecule type" value="Genomic_DNA"/>
</dbReference>
<reference evidence="2 4" key="2">
    <citation type="submission" date="2018-08" db="EMBL/GenBank/DDBJ databases">
        <title>Brachybacterium saurashtrense DSM 23186.</title>
        <authorList>
            <person name="Li Y."/>
        </authorList>
    </citation>
    <scope>NUCLEOTIDE SEQUENCE [LARGE SCALE GENOMIC DNA]</scope>
    <source>
        <strain evidence="2 4">DSM 23186</strain>
    </source>
</reference>
<evidence type="ECO:0000313" key="1">
    <source>
        <dbReference type="EMBL" id="AXK45477.1"/>
    </source>
</evidence>
<accession>A0A345YNH5</accession>
<dbReference type="Proteomes" id="UP000282185">
    <property type="component" value="Unassembled WGS sequence"/>
</dbReference>
<evidence type="ECO:0000313" key="2">
    <source>
        <dbReference type="EMBL" id="RRR21151.1"/>
    </source>
</evidence>
<organism evidence="2 4">
    <name type="scientific">Brachybacterium saurashtrense</name>
    <dbReference type="NCBI Taxonomy" id="556288"/>
    <lineage>
        <taxon>Bacteria</taxon>
        <taxon>Bacillati</taxon>
        <taxon>Actinomycetota</taxon>
        <taxon>Actinomycetes</taxon>
        <taxon>Micrococcales</taxon>
        <taxon>Dermabacteraceae</taxon>
        <taxon>Brachybacterium</taxon>
    </lineage>
</organism>
<dbReference type="EMBL" id="QSWH01000010">
    <property type="protein sequence ID" value="RRR21151.1"/>
    <property type="molecule type" value="Genomic_DNA"/>
</dbReference>
<evidence type="ECO:0000313" key="3">
    <source>
        <dbReference type="Proteomes" id="UP000254236"/>
    </source>
</evidence>
<keyword evidence="3" id="KW-1185">Reference proteome</keyword>
<evidence type="ECO:0000313" key="4">
    <source>
        <dbReference type="Proteomes" id="UP000282185"/>
    </source>
</evidence>
<sequence length="85" mass="8761">MPMVLAALLLGGCGGAGTALPPSEAVATYDAAAEDLLAAAATVRELRWERRGQEIVEPGATDCRYQAGIWDADGALYPEPGQGTD</sequence>
<reference evidence="1 3" key="1">
    <citation type="submission" date="2018-07" db="EMBL/GenBank/DDBJ databases">
        <title>Brachybacterium saurashtrense DSM 23186 genome sequence.</title>
        <authorList>
            <person name="Guo L."/>
        </authorList>
    </citation>
    <scope>NUCLEOTIDE SEQUENCE [LARGE SCALE GENOMIC DNA]</scope>
    <source>
        <strain evidence="1 3">DSM 23186</strain>
    </source>
</reference>